<evidence type="ECO:0000313" key="16">
    <source>
        <dbReference type="EMBL" id="KAK9812501.1"/>
    </source>
</evidence>
<dbReference type="EC" id="3.1.22.-" evidence="13"/>
<dbReference type="InterPro" id="IPR047417">
    <property type="entry name" value="WHD_MUS81"/>
</dbReference>
<dbReference type="InterPro" id="IPR006166">
    <property type="entry name" value="ERCC4_domain"/>
</dbReference>
<dbReference type="InterPro" id="IPR047416">
    <property type="entry name" value="XPF_nuclease_Mus81"/>
</dbReference>
<comment type="subcellular location">
    <subcellularLocation>
        <location evidence="2 13">Nucleus</location>
    </subcellularLocation>
</comment>
<keyword evidence="6 13" id="KW-0255">Endonuclease</keyword>
<keyword evidence="10 13" id="KW-0233">DNA recombination</keyword>
<comment type="similarity">
    <text evidence="3 13">Belongs to the XPF family.</text>
</comment>
<comment type="function">
    <text evidence="13">Interacts with EME1 to form a DNA structure-specific endonuclease with substrate preference for branched DNA structures with a 5'-end at the branch nick. Typical substrates include 3'-flap structures, D-loops, replication forks and nicked Holliday junctions. May be required in mitosis for the processing of stalled or collapsed replication fork intermediates. May be required in meiosis for the repair of meiosis-specific double strand breaks subsequent to single-end invasion (SEI).</text>
</comment>
<dbReference type="GO" id="GO:0031573">
    <property type="term" value="P:mitotic intra-S DNA damage checkpoint signaling"/>
    <property type="evidence" value="ECO:0007669"/>
    <property type="project" value="TreeGrafter"/>
</dbReference>
<evidence type="ECO:0000256" key="5">
    <source>
        <dbReference type="ARBA" id="ARBA00022723"/>
    </source>
</evidence>
<feature type="compositionally biased region" description="Basic and acidic residues" evidence="14">
    <location>
        <begin position="1"/>
        <end position="14"/>
    </location>
</feature>
<dbReference type="Gene3D" id="1.10.150.670">
    <property type="entry name" value="Crossover junction endonuclease EME1, DNA-binding domain"/>
    <property type="match status" value="1"/>
</dbReference>
<dbReference type="Pfam" id="PF02732">
    <property type="entry name" value="ERCC4"/>
    <property type="match status" value="1"/>
</dbReference>
<evidence type="ECO:0000256" key="8">
    <source>
        <dbReference type="ARBA" id="ARBA00022801"/>
    </source>
</evidence>
<dbReference type="GO" id="GO:0048476">
    <property type="term" value="C:Holliday junction resolvase complex"/>
    <property type="evidence" value="ECO:0007669"/>
    <property type="project" value="UniProtKB-UniRule"/>
</dbReference>
<dbReference type="Proteomes" id="UP001465755">
    <property type="component" value="Unassembled WGS sequence"/>
</dbReference>
<dbReference type="CDD" id="cd20074">
    <property type="entry name" value="XPF_nuclease_Mus81"/>
    <property type="match status" value="1"/>
</dbReference>
<evidence type="ECO:0000256" key="1">
    <source>
        <dbReference type="ARBA" id="ARBA00001946"/>
    </source>
</evidence>
<feature type="compositionally biased region" description="Low complexity" evidence="14">
    <location>
        <begin position="122"/>
        <end position="131"/>
    </location>
</feature>
<dbReference type="Gene3D" id="1.10.8.10">
    <property type="entry name" value="DNA helicase RuvA subunit, C-terminal domain"/>
    <property type="match status" value="1"/>
</dbReference>
<keyword evidence="8 13" id="KW-0378">Hydrolase</keyword>
<dbReference type="InterPro" id="IPR015940">
    <property type="entry name" value="UBA"/>
</dbReference>
<evidence type="ECO:0000313" key="17">
    <source>
        <dbReference type="Proteomes" id="UP001465755"/>
    </source>
</evidence>
<evidence type="ECO:0000256" key="13">
    <source>
        <dbReference type="RuleBase" id="RU369042"/>
    </source>
</evidence>
<evidence type="ECO:0000256" key="4">
    <source>
        <dbReference type="ARBA" id="ARBA00022722"/>
    </source>
</evidence>
<keyword evidence="9 13" id="KW-0460">Magnesium</keyword>
<protein>
    <recommendedName>
        <fullName evidence="13">Crossover junction endonuclease MUS81</fullName>
        <ecNumber evidence="13">3.1.22.-</ecNumber>
    </recommendedName>
</protein>
<dbReference type="GO" id="GO:0046872">
    <property type="term" value="F:metal ion binding"/>
    <property type="evidence" value="ECO:0007669"/>
    <property type="project" value="UniProtKB-UniRule"/>
</dbReference>
<proteinExistence type="inferred from homology"/>
<dbReference type="GO" id="GO:0000712">
    <property type="term" value="P:resolution of meiotic recombination intermediates"/>
    <property type="evidence" value="ECO:0007669"/>
    <property type="project" value="TreeGrafter"/>
</dbReference>
<comment type="cofactor">
    <cofactor evidence="1 13">
        <name>Mg(2+)</name>
        <dbReference type="ChEBI" id="CHEBI:18420"/>
    </cofactor>
</comment>
<feature type="region of interest" description="Disordered" evidence="14">
    <location>
        <begin position="484"/>
        <end position="531"/>
    </location>
</feature>
<feature type="region of interest" description="Disordered" evidence="14">
    <location>
        <begin position="185"/>
        <end position="208"/>
    </location>
</feature>
<evidence type="ECO:0000256" key="3">
    <source>
        <dbReference type="ARBA" id="ARBA00010015"/>
    </source>
</evidence>
<keyword evidence="5 13" id="KW-0479">Metal-binding</keyword>
<evidence type="ECO:0000259" key="15">
    <source>
        <dbReference type="PROSITE" id="PS50030"/>
    </source>
</evidence>
<name>A0AAW1PG60_9CHLO</name>
<dbReference type="InterPro" id="IPR027421">
    <property type="entry name" value="DNA_pol_lamdba_lyase_dom_sf"/>
</dbReference>
<evidence type="ECO:0000256" key="10">
    <source>
        <dbReference type="ARBA" id="ARBA00023172"/>
    </source>
</evidence>
<feature type="region of interest" description="Disordered" evidence="14">
    <location>
        <begin position="1"/>
        <end position="27"/>
    </location>
</feature>
<dbReference type="SMART" id="SM00891">
    <property type="entry name" value="ERCC4"/>
    <property type="match status" value="1"/>
</dbReference>
<dbReference type="GO" id="GO:0005634">
    <property type="term" value="C:nucleus"/>
    <property type="evidence" value="ECO:0007669"/>
    <property type="project" value="UniProtKB-SubCell"/>
</dbReference>
<sequence length="854" mass="91880">MSGRSERLNKDHAAAQRAKRALSSSNGLSTVANQGNALLFLFFRELQEDEKQKEDYGENPIRHALSLAAKSIKAHPLRCCDEKTLGAVKGIGPAMCKRVASGLWSLYPPADLSEEEQHLKQQQELSSALEAQAKKEQAKKRKADQKRQEQALAQEPMRRQAAAVTTEEDDEYGGGQFQAELLGYGQDDEPLEGGGTRKKQRKPKEKKGYCPNIGTANYAFMVILYQAHLRGELPIGKNELMDRAETSGLSDKAIRGNQSRGQQNGQLYFDGWSSFKRLKNGPPPLVSATSSPLQIKLMFPEGVELGKQLYDNAVMRNAIVPEPGAESGGFCTSAPSFQAAASPKHQQAIVKPGRSSSADTAGRAAGADQGVNSAEVAMLVDMGFDADLAAKALKGGRGMEDAIDLLASGALEGLDDVPAADTASPHPHEGVQGAARPPPGNAPARAPQEQHQAQPARSSAPQAHAPAAQRCAAAAELRAAAGSSAATAAPAMPGPSSRPAPVHLDSQGDGGSQAQASGSGHSGRSTRGTWRLPGVGGAWGIEETNIRLPPLAPGARFEDHYEIALVVDQREQFQRGPGQGRAGGRDDCLRILKMICPHVSVATLKTGDIMWVARPKWRGGYTSPEQEGHDVFVLDTLVERKSCDDLLQSIHQNRYMTQKYYMRRSGVRRLMYLIEGDPDVMADGTGRQAVKSAGLATEIIDGFTVLRTRDVLSTFRLYAKITKALQEKYRYLTPESPSVQKGGDPLPTFNQVQDTVNLAHKRTVKDVWGLMLTAVPAVGADVSEAILRVYPTPVSLWRAYRDRMLQAQAQSKSVVAEATALLVGIPVGPGRTIGNRQASNVFTSMFANGWMPVA</sequence>
<dbReference type="SUPFAM" id="SSF46934">
    <property type="entry name" value="UBA-like"/>
    <property type="match status" value="1"/>
</dbReference>
<dbReference type="CDD" id="cd21036">
    <property type="entry name" value="WH_MUS81"/>
    <property type="match status" value="1"/>
</dbReference>
<feature type="compositionally biased region" description="Basic residues" evidence="14">
    <location>
        <begin position="196"/>
        <end position="205"/>
    </location>
</feature>
<comment type="subunit">
    <text evidence="13">Interacts with EME1.</text>
</comment>
<dbReference type="InterPro" id="IPR033309">
    <property type="entry name" value="Mus81"/>
</dbReference>
<feature type="domain" description="UBA" evidence="15">
    <location>
        <begin position="370"/>
        <end position="409"/>
    </location>
</feature>
<keyword evidence="7 13" id="KW-0227">DNA damage</keyword>
<evidence type="ECO:0000256" key="12">
    <source>
        <dbReference type="ARBA" id="ARBA00023242"/>
    </source>
</evidence>
<dbReference type="InterPro" id="IPR036388">
    <property type="entry name" value="WH-like_DNA-bd_sf"/>
</dbReference>
<keyword evidence="11 13" id="KW-0234">DNA repair</keyword>
<dbReference type="Gene3D" id="3.40.50.10130">
    <property type="match status" value="1"/>
</dbReference>
<dbReference type="EMBL" id="JALJOQ010000006">
    <property type="protein sequence ID" value="KAK9812501.1"/>
    <property type="molecule type" value="Genomic_DNA"/>
</dbReference>
<feature type="region of interest" description="Disordered" evidence="14">
    <location>
        <begin position="342"/>
        <end position="369"/>
    </location>
</feature>
<dbReference type="GO" id="GO:0006308">
    <property type="term" value="P:DNA catabolic process"/>
    <property type="evidence" value="ECO:0007669"/>
    <property type="project" value="UniProtKB-UniRule"/>
</dbReference>
<dbReference type="PANTHER" id="PTHR13451">
    <property type="entry name" value="CLASS II CROSSOVER JUNCTION ENDONUCLEASE MUS81"/>
    <property type="match status" value="1"/>
</dbReference>
<keyword evidence="4 13" id="KW-0540">Nuclease</keyword>
<dbReference type="PROSITE" id="PS50030">
    <property type="entry name" value="UBA"/>
    <property type="match status" value="1"/>
</dbReference>
<reference evidence="16 17" key="1">
    <citation type="journal article" date="2024" name="Nat. Commun.">
        <title>Phylogenomics reveals the evolutionary origins of lichenization in chlorophyte algae.</title>
        <authorList>
            <person name="Puginier C."/>
            <person name="Libourel C."/>
            <person name="Otte J."/>
            <person name="Skaloud P."/>
            <person name="Haon M."/>
            <person name="Grisel S."/>
            <person name="Petersen M."/>
            <person name="Berrin J.G."/>
            <person name="Delaux P.M."/>
            <person name="Dal Grande F."/>
            <person name="Keller J."/>
        </authorList>
    </citation>
    <scope>NUCLEOTIDE SEQUENCE [LARGE SCALE GENOMIC DNA]</scope>
    <source>
        <strain evidence="16 17">SAG 2036</strain>
    </source>
</reference>
<dbReference type="GO" id="GO:0008821">
    <property type="term" value="F:crossover junction DNA endonuclease activity"/>
    <property type="evidence" value="ECO:0007669"/>
    <property type="project" value="UniProtKB-UniRule"/>
</dbReference>
<evidence type="ECO:0000256" key="6">
    <source>
        <dbReference type="ARBA" id="ARBA00022759"/>
    </source>
</evidence>
<feature type="region of interest" description="Disordered" evidence="14">
    <location>
        <begin position="114"/>
        <end position="172"/>
    </location>
</feature>
<comment type="caution">
    <text evidence="16">The sequence shown here is derived from an EMBL/GenBank/DDBJ whole genome shotgun (WGS) entry which is preliminary data.</text>
</comment>
<gene>
    <name evidence="16" type="ORF">WJX73_004560</name>
</gene>
<organism evidence="16 17">
    <name type="scientific">Symbiochloris irregularis</name>
    <dbReference type="NCBI Taxonomy" id="706552"/>
    <lineage>
        <taxon>Eukaryota</taxon>
        <taxon>Viridiplantae</taxon>
        <taxon>Chlorophyta</taxon>
        <taxon>core chlorophytes</taxon>
        <taxon>Trebouxiophyceae</taxon>
        <taxon>Trebouxiales</taxon>
        <taxon>Trebouxiaceae</taxon>
        <taxon>Symbiochloris</taxon>
    </lineage>
</organism>
<keyword evidence="17" id="KW-1185">Reference proteome</keyword>
<evidence type="ECO:0000256" key="2">
    <source>
        <dbReference type="ARBA" id="ARBA00004123"/>
    </source>
</evidence>
<evidence type="ECO:0000256" key="11">
    <source>
        <dbReference type="ARBA" id="ARBA00023204"/>
    </source>
</evidence>
<feature type="compositionally biased region" description="Low complexity" evidence="14">
    <location>
        <begin position="512"/>
        <end position="529"/>
    </location>
</feature>
<accession>A0AAW1PG60</accession>
<dbReference type="GO" id="GO:0000727">
    <property type="term" value="P:double-strand break repair via break-induced replication"/>
    <property type="evidence" value="ECO:0007669"/>
    <property type="project" value="UniProtKB-UniRule"/>
</dbReference>
<dbReference type="GO" id="GO:0003677">
    <property type="term" value="F:DNA binding"/>
    <property type="evidence" value="ECO:0007669"/>
    <property type="project" value="UniProtKB-UniRule"/>
</dbReference>
<feature type="compositionally biased region" description="Low complexity" evidence="14">
    <location>
        <begin position="442"/>
        <end position="471"/>
    </location>
</feature>
<evidence type="ECO:0000256" key="7">
    <source>
        <dbReference type="ARBA" id="ARBA00022763"/>
    </source>
</evidence>
<dbReference type="Gene3D" id="1.10.10.10">
    <property type="entry name" value="Winged helix-like DNA-binding domain superfamily/Winged helix DNA-binding domain"/>
    <property type="match status" value="1"/>
</dbReference>
<dbReference type="Gene3D" id="1.10.150.110">
    <property type="entry name" value="DNA polymerase beta, N-terminal domain-like"/>
    <property type="match status" value="1"/>
</dbReference>
<evidence type="ECO:0000256" key="14">
    <source>
        <dbReference type="SAM" id="MobiDB-lite"/>
    </source>
</evidence>
<dbReference type="InterPro" id="IPR011335">
    <property type="entry name" value="Restrct_endonuc-II-like"/>
</dbReference>
<dbReference type="AlphaFoldDB" id="A0AAW1PG60"/>
<dbReference type="SUPFAM" id="SSF52980">
    <property type="entry name" value="Restriction endonuclease-like"/>
    <property type="match status" value="1"/>
</dbReference>
<dbReference type="PANTHER" id="PTHR13451:SF0">
    <property type="entry name" value="CROSSOVER JUNCTION ENDONUCLEASE MUS81"/>
    <property type="match status" value="1"/>
</dbReference>
<dbReference type="InterPro" id="IPR042530">
    <property type="entry name" value="EME1/EME2_C"/>
</dbReference>
<dbReference type="GO" id="GO:0048257">
    <property type="term" value="F:3'-flap endonuclease activity"/>
    <property type="evidence" value="ECO:0007669"/>
    <property type="project" value="TreeGrafter"/>
</dbReference>
<feature type="region of interest" description="Disordered" evidence="14">
    <location>
        <begin position="416"/>
        <end position="471"/>
    </location>
</feature>
<dbReference type="InterPro" id="IPR009060">
    <property type="entry name" value="UBA-like_sf"/>
</dbReference>
<evidence type="ECO:0000256" key="9">
    <source>
        <dbReference type="ARBA" id="ARBA00022842"/>
    </source>
</evidence>
<keyword evidence="12 13" id="KW-0539">Nucleus</keyword>